<keyword evidence="3" id="KW-1185">Reference proteome</keyword>
<evidence type="ECO:0000259" key="1">
    <source>
        <dbReference type="Pfam" id="PF07791"/>
    </source>
</evidence>
<dbReference type="Pfam" id="PF07791">
    <property type="entry name" value="Imm11"/>
    <property type="match status" value="1"/>
</dbReference>
<gene>
    <name evidence="2" type="ORF">F0U60_01930</name>
</gene>
<dbReference type="Proteomes" id="UP001611383">
    <property type="component" value="Chromosome"/>
</dbReference>
<protein>
    <recommendedName>
        <fullName evidence="1">Immunity MXAN-0049 protein domain-containing protein</fullName>
    </recommendedName>
</protein>
<dbReference type="RefSeq" id="WP_395813304.1">
    <property type="nucleotide sequence ID" value="NZ_CP043494.1"/>
</dbReference>
<evidence type="ECO:0000313" key="2">
    <source>
        <dbReference type="EMBL" id="WNG42989.1"/>
    </source>
</evidence>
<feature type="domain" description="Immunity MXAN-0049 protein" evidence="1">
    <location>
        <begin position="49"/>
        <end position="178"/>
    </location>
</feature>
<dbReference type="InterPro" id="IPR012433">
    <property type="entry name" value="Imm11"/>
</dbReference>
<sequence length="179" mass="20121">MRIPGRWHLRSPVDAQGQLLEPWPFTEGLALDTKRVIHFPVNPSGSALDFTLASFSIPVVNGRVASLLEQLGVVTSEVQLIPAVVEGQSEPYFVLNTLQVIRCIDDARCDEVLYWLPEDNRPDKEGQYRDVSGLRVDPEKIGDANVFRPWGWTVILIVSERVKLAMEREGLTGPRFVEV</sequence>
<proteinExistence type="predicted"/>
<evidence type="ECO:0000313" key="3">
    <source>
        <dbReference type="Proteomes" id="UP001611383"/>
    </source>
</evidence>
<name>A0ABY9WGS1_9BACT</name>
<dbReference type="EMBL" id="CP043494">
    <property type="protein sequence ID" value="WNG42989.1"/>
    <property type="molecule type" value="Genomic_DNA"/>
</dbReference>
<reference evidence="2 3" key="1">
    <citation type="submission" date="2019-08" db="EMBL/GenBank/DDBJ databases">
        <title>Archangium and Cystobacter genomes.</title>
        <authorList>
            <person name="Chen I.-C.K."/>
            <person name="Wielgoss S."/>
        </authorList>
    </citation>
    <scope>NUCLEOTIDE SEQUENCE [LARGE SCALE GENOMIC DNA]</scope>
    <source>
        <strain evidence="2 3">Cbm 6</strain>
    </source>
</reference>
<organism evidence="2 3">
    <name type="scientific">Archangium minus</name>
    <dbReference type="NCBI Taxonomy" id="83450"/>
    <lineage>
        <taxon>Bacteria</taxon>
        <taxon>Pseudomonadati</taxon>
        <taxon>Myxococcota</taxon>
        <taxon>Myxococcia</taxon>
        <taxon>Myxococcales</taxon>
        <taxon>Cystobacterineae</taxon>
        <taxon>Archangiaceae</taxon>
        <taxon>Archangium</taxon>
    </lineage>
</organism>
<accession>A0ABY9WGS1</accession>